<keyword evidence="2" id="KW-0732">Signal</keyword>
<name>A0A8K0TEM2_9PEZI</name>
<keyword evidence="4" id="KW-1185">Reference proteome</keyword>
<feature type="region of interest" description="Disordered" evidence="1">
    <location>
        <begin position="30"/>
        <end position="64"/>
    </location>
</feature>
<protein>
    <recommendedName>
        <fullName evidence="5">Secreted protein</fullName>
    </recommendedName>
</protein>
<evidence type="ECO:0000256" key="1">
    <source>
        <dbReference type="SAM" id="MobiDB-lite"/>
    </source>
</evidence>
<gene>
    <name evidence="3" type="ORF">B0T11DRAFT_81045</name>
</gene>
<reference evidence="3" key="1">
    <citation type="journal article" date="2021" name="Nat. Commun.">
        <title>Genetic determinants of endophytism in the Arabidopsis root mycobiome.</title>
        <authorList>
            <person name="Mesny F."/>
            <person name="Miyauchi S."/>
            <person name="Thiergart T."/>
            <person name="Pickel B."/>
            <person name="Atanasova L."/>
            <person name="Karlsson M."/>
            <person name="Huettel B."/>
            <person name="Barry K.W."/>
            <person name="Haridas S."/>
            <person name="Chen C."/>
            <person name="Bauer D."/>
            <person name="Andreopoulos W."/>
            <person name="Pangilinan J."/>
            <person name="LaButti K."/>
            <person name="Riley R."/>
            <person name="Lipzen A."/>
            <person name="Clum A."/>
            <person name="Drula E."/>
            <person name="Henrissat B."/>
            <person name="Kohler A."/>
            <person name="Grigoriev I.V."/>
            <person name="Martin F.M."/>
            <person name="Hacquard S."/>
        </authorList>
    </citation>
    <scope>NUCLEOTIDE SEQUENCE</scope>
    <source>
        <strain evidence="3">MPI-CAGE-AT-0016</strain>
    </source>
</reference>
<comment type="caution">
    <text evidence="3">The sequence shown here is derived from an EMBL/GenBank/DDBJ whole genome shotgun (WGS) entry which is preliminary data.</text>
</comment>
<sequence length="88" mass="9863">MAGPWLSWYLRLLYHALQVHDSAACRQIEARKDQRPLTPRGTHGLDQDGDRNSCRNQRATNGRPTGIVRVLREVDLATVNPGEADGSR</sequence>
<dbReference type="Proteomes" id="UP000813385">
    <property type="component" value="Unassembled WGS sequence"/>
</dbReference>
<organism evidence="3 4">
    <name type="scientific">Plectosphaerella cucumerina</name>
    <dbReference type="NCBI Taxonomy" id="40658"/>
    <lineage>
        <taxon>Eukaryota</taxon>
        <taxon>Fungi</taxon>
        <taxon>Dikarya</taxon>
        <taxon>Ascomycota</taxon>
        <taxon>Pezizomycotina</taxon>
        <taxon>Sordariomycetes</taxon>
        <taxon>Hypocreomycetidae</taxon>
        <taxon>Glomerellales</taxon>
        <taxon>Plectosphaerellaceae</taxon>
        <taxon>Plectosphaerella</taxon>
    </lineage>
</organism>
<dbReference type="AlphaFoldDB" id="A0A8K0TEM2"/>
<accession>A0A8K0TEM2</accession>
<proteinExistence type="predicted"/>
<evidence type="ECO:0000256" key="2">
    <source>
        <dbReference type="SAM" id="SignalP"/>
    </source>
</evidence>
<evidence type="ECO:0008006" key="5">
    <source>
        <dbReference type="Google" id="ProtNLM"/>
    </source>
</evidence>
<feature type="chain" id="PRO_5035442553" description="Secreted protein" evidence="2">
    <location>
        <begin position="25"/>
        <end position="88"/>
    </location>
</feature>
<evidence type="ECO:0000313" key="3">
    <source>
        <dbReference type="EMBL" id="KAH7362135.1"/>
    </source>
</evidence>
<feature type="compositionally biased region" description="Basic and acidic residues" evidence="1">
    <location>
        <begin position="43"/>
        <end position="53"/>
    </location>
</feature>
<feature type="compositionally biased region" description="Polar residues" evidence="1">
    <location>
        <begin position="54"/>
        <end position="63"/>
    </location>
</feature>
<evidence type="ECO:0000313" key="4">
    <source>
        <dbReference type="Proteomes" id="UP000813385"/>
    </source>
</evidence>
<dbReference type="EMBL" id="JAGPXD010000003">
    <property type="protein sequence ID" value="KAH7362135.1"/>
    <property type="molecule type" value="Genomic_DNA"/>
</dbReference>
<feature type="signal peptide" evidence="2">
    <location>
        <begin position="1"/>
        <end position="24"/>
    </location>
</feature>